<dbReference type="Gene3D" id="3.40.50.1010">
    <property type="entry name" value="5'-nuclease"/>
    <property type="match status" value="1"/>
</dbReference>
<organism evidence="2 3">
    <name type="scientific">Capnocytophaga bilenii</name>
    <dbReference type="NCBI Taxonomy" id="2819369"/>
    <lineage>
        <taxon>Bacteria</taxon>
        <taxon>Pseudomonadati</taxon>
        <taxon>Bacteroidota</taxon>
        <taxon>Flavobacteriia</taxon>
        <taxon>Flavobacteriales</taxon>
        <taxon>Flavobacteriaceae</taxon>
        <taxon>Capnocytophaga</taxon>
    </lineage>
</organism>
<dbReference type="InterPro" id="IPR021139">
    <property type="entry name" value="NYN"/>
</dbReference>
<evidence type="ECO:0000313" key="3">
    <source>
        <dbReference type="Proteomes" id="UP000681610"/>
    </source>
</evidence>
<sequence length="113" mass="12958">MEPKEKETDVRIATQIVADAYEKNSDVSIVVSADSDMVPAIELALQAKQKVFVYFPPNQYSSNLASIGMTQPTYLHKYESRFKQCLLPDVIHLSIPDFDLHIPNEWKKYQLLN</sequence>
<protein>
    <submittedName>
        <fullName evidence="2">NYN domain-containing protein</fullName>
    </submittedName>
</protein>
<keyword evidence="3" id="KW-1185">Reference proteome</keyword>
<dbReference type="EMBL" id="JAGDYP010000018">
    <property type="protein sequence ID" value="MBO1885201.1"/>
    <property type="molecule type" value="Genomic_DNA"/>
</dbReference>
<reference evidence="2 3" key="1">
    <citation type="submission" date="2021-03" db="EMBL/GenBank/DDBJ databases">
        <title>Isolation and description of Capnocytophaga bilenii sp. nov., a novel Capnocytophaga species, isolated from a gingivitis subject.</title>
        <authorList>
            <person name="Antezack A."/>
            <person name="Monnet-Corti V."/>
            <person name="La Scola B."/>
        </authorList>
    </citation>
    <scope>NUCLEOTIDE SEQUENCE [LARGE SCALE GENOMIC DNA]</scope>
    <source>
        <strain evidence="2 3">Marseille-Q4570</strain>
    </source>
</reference>
<dbReference type="RefSeq" id="WP_208059547.1">
    <property type="nucleotide sequence ID" value="NZ_JAGDYP010000018.1"/>
</dbReference>
<proteinExistence type="predicted"/>
<dbReference type="CDD" id="cd18722">
    <property type="entry name" value="PIN_NicB-like"/>
    <property type="match status" value="1"/>
</dbReference>
<name>A0ABS3Q0V4_9FLAO</name>
<accession>A0ABS3Q0V4</accession>
<dbReference type="Proteomes" id="UP000681610">
    <property type="component" value="Unassembled WGS sequence"/>
</dbReference>
<gene>
    <name evidence="2" type="ORF">J4N46_12495</name>
</gene>
<evidence type="ECO:0000313" key="2">
    <source>
        <dbReference type="EMBL" id="MBO1885201.1"/>
    </source>
</evidence>
<comment type="caution">
    <text evidence="2">The sequence shown here is derived from an EMBL/GenBank/DDBJ whole genome shotgun (WGS) entry which is preliminary data.</text>
</comment>
<dbReference type="Pfam" id="PF01936">
    <property type="entry name" value="NYN"/>
    <property type="match status" value="1"/>
</dbReference>
<evidence type="ECO:0000259" key="1">
    <source>
        <dbReference type="Pfam" id="PF01936"/>
    </source>
</evidence>
<feature type="domain" description="NYN" evidence="1">
    <location>
        <begin position="5"/>
        <end position="62"/>
    </location>
</feature>